<accession>A0A2A9F9E2</accession>
<evidence type="ECO:0000256" key="2">
    <source>
        <dbReference type="ARBA" id="ARBA00023002"/>
    </source>
</evidence>
<comment type="similarity">
    <text evidence="1">Belongs to the short-chain dehydrogenases/reductases (SDR) family.</text>
</comment>
<reference evidence="3 4" key="1">
    <citation type="submission" date="2017-10" db="EMBL/GenBank/DDBJ databases">
        <title>Sequencing the genomes of 1000 actinobacteria strains.</title>
        <authorList>
            <person name="Klenk H.-P."/>
        </authorList>
    </citation>
    <scope>NUCLEOTIDE SEQUENCE [LARGE SCALE GENOMIC DNA]</scope>
    <source>
        <strain evidence="3 4">DSM 46092</strain>
    </source>
</reference>
<dbReference type="InterPro" id="IPR002347">
    <property type="entry name" value="SDR_fam"/>
</dbReference>
<keyword evidence="2" id="KW-0560">Oxidoreductase</keyword>
<dbReference type="Proteomes" id="UP000243542">
    <property type="component" value="Unassembled WGS sequence"/>
</dbReference>
<dbReference type="Pfam" id="PF00106">
    <property type="entry name" value="adh_short"/>
    <property type="match status" value="1"/>
</dbReference>
<organism evidence="3 4">
    <name type="scientific">Amycolatopsis sulphurea</name>
    <dbReference type="NCBI Taxonomy" id="76022"/>
    <lineage>
        <taxon>Bacteria</taxon>
        <taxon>Bacillati</taxon>
        <taxon>Actinomycetota</taxon>
        <taxon>Actinomycetes</taxon>
        <taxon>Pseudonocardiales</taxon>
        <taxon>Pseudonocardiaceae</taxon>
        <taxon>Amycolatopsis</taxon>
    </lineage>
</organism>
<dbReference type="NCBIfam" id="NF005912">
    <property type="entry name" value="PRK07904.1"/>
    <property type="match status" value="1"/>
</dbReference>
<proteinExistence type="inferred from homology"/>
<comment type="caution">
    <text evidence="3">The sequence shown here is derived from an EMBL/GenBank/DDBJ whole genome shotgun (WGS) entry which is preliminary data.</text>
</comment>
<gene>
    <name evidence="3" type="ORF">ATK36_3121</name>
</gene>
<evidence type="ECO:0000313" key="3">
    <source>
        <dbReference type="EMBL" id="PFG48047.1"/>
    </source>
</evidence>
<dbReference type="RefSeq" id="WP_098512117.1">
    <property type="nucleotide sequence ID" value="NZ_JBIAKZ010000002.1"/>
</dbReference>
<dbReference type="PANTHER" id="PTHR43669:SF6">
    <property type="entry name" value="DECAPRENYLPHOSPHORYL-2-KETO-BETA-D-ERYTHRO-PENTOSE REDUCTASE"/>
    <property type="match status" value="1"/>
</dbReference>
<dbReference type="Gene3D" id="3.40.50.720">
    <property type="entry name" value="NAD(P)-binding Rossmann-like Domain"/>
    <property type="match status" value="1"/>
</dbReference>
<dbReference type="SUPFAM" id="SSF51735">
    <property type="entry name" value="NAD(P)-binding Rossmann-fold domains"/>
    <property type="match status" value="1"/>
</dbReference>
<dbReference type="PANTHER" id="PTHR43669">
    <property type="entry name" value="5-KETO-D-GLUCONATE 5-REDUCTASE"/>
    <property type="match status" value="1"/>
</dbReference>
<sequence>MIDAVGNPQSLLLLGGTSDIALAIAEKYLAEKPLRVVLAARQSPRLEAAAQRLKDRGAEVSTVVFDAKDTASHPKVLDEAFADGDIDVTVVAFGLLGDPEEVWQDHAKAVELATVNYASAVSVGVVLAEKLKTQGHGRIIALSSVAGERVRRSNFLYGSTKAGFDGFYLGLGEALAPHGVKATVVRPGHVKTKMTEGLKPAPLSVTAQQVADIAVDASRRGKELVWAPAPMRLMMSVLRHVPRPIFRKLPI</sequence>
<dbReference type="PRINTS" id="PR00081">
    <property type="entry name" value="GDHRDH"/>
</dbReference>
<dbReference type="EMBL" id="PDJK01000002">
    <property type="protein sequence ID" value="PFG48047.1"/>
    <property type="molecule type" value="Genomic_DNA"/>
</dbReference>
<dbReference type="InterPro" id="IPR036291">
    <property type="entry name" value="NAD(P)-bd_dom_sf"/>
</dbReference>
<dbReference type="GO" id="GO:0016491">
    <property type="term" value="F:oxidoreductase activity"/>
    <property type="evidence" value="ECO:0007669"/>
    <property type="project" value="UniProtKB-KW"/>
</dbReference>
<keyword evidence="4" id="KW-1185">Reference proteome</keyword>
<evidence type="ECO:0000256" key="1">
    <source>
        <dbReference type="ARBA" id="ARBA00006484"/>
    </source>
</evidence>
<dbReference type="AlphaFoldDB" id="A0A2A9F9E2"/>
<name>A0A2A9F9E2_9PSEU</name>
<protein>
    <submittedName>
        <fullName evidence="3">Decaprenylphospho-beta-D-erythro-pentofuranosid-2-ulose 2-reductase</fullName>
    </submittedName>
</protein>
<evidence type="ECO:0000313" key="4">
    <source>
        <dbReference type="Proteomes" id="UP000243542"/>
    </source>
</evidence>